<sequence>MTNDARRRLAVYRIMQDKARREHDALRVSLREARDREAERAQAHDAAQDALTHSREAVASCAQRIQALKDQPAFSAARMVVLLREREDREARQAAADKEVARRARARDAAREHADELARGVGRCQARMDAYAQRIALLRRGETLRDMHRQEEQAEENSAARRRAGGLQR</sequence>
<dbReference type="Proteomes" id="UP000078558">
    <property type="component" value="Chromosome I"/>
</dbReference>
<dbReference type="STRING" id="1851544.ODI_03556"/>
<organism evidence="2 4">
    <name type="scientific">Orrella dioscoreae</name>
    <dbReference type="NCBI Taxonomy" id="1851544"/>
    <lineage>
        <taxon>Bacteria</taxon>
        <taxon>Pseudomonadati</taxon>
        <taxon>Pseudomonadota</taxon>
        <taxon>Betaproteobacteria</taxon>
        <taxon>Burkholderiales</taxon>
        <taxon>Alcaligenaceae</taxon>
        <taxon>Orrella</taxon>
    </lineage>
</organism>
<feature type="compositionally biased region" description="Basic residues" evidence="1">
    <location>
        <begin position="160"/>
        <end position="169"/>
    </location>
</feature>
<reference evidence="3 4" key="2">
    <citation type="submission" date="2017-08" db="EMBL/GenBank/DDBJ databases">
        <authorList>
            <person name="de Groot N.N."/>
        </authorList>
    </citation>
    <scope>NUCLEOTIDE SEQUENCE [LARGE SCALE GENOMIC DNA]</scope>
    <source>
        <strain evidence="3">Orrdi1</strain>
    </source>
</reference>
<gene>
    <name evidence="2" type="ORF">ODI_03556</name>
    <name evidence="3" type="ORF">ODI_R0614</name>
</gene>
<dbReference type="EMBL" id="LT907988">
    <property type="protein sequence ID" value="SOE47045.1"/>
    <property type="molecule type" value="Genomic_DNA"/>
</dbReference>
<reference evidence="2 4" key="1">
    <citation type="submission" date="2016-06" db="EMBL/GenBank/DDBJ databases">
        <authorList>
            <person name="Kjaerup R.B."/>
            <person name="Dalgaard T.S."/>
            <person name="Juul-Madsen H.R."/>
        </authorList>
    </citation>
    <scope>NUCLEOTIDE SEQUENCE [LARGE SCALE GENOMIC DNA]</scope>
    <source>
        <strain evidence="2">Orrdi1</strain>
    </source>
</reference>
<evidence type="ECO:0000256" key="1">
    <source>
        <dbReference type="SAM" id="MobiDB-lite"/>
    </source>
</evidence>
<dbReference type="KEGG" id="odi:ODI_R0614"/>
<feature type="region of interest" description="Disordered" evidence="1">
    <location>
        <begin position="146"/>
        <end position="169"/>
    </location>
</feature>
<accession>A0A1C3K2H0</accession>
<keyword evidence="4" id="KW-1185">Reference proteome</keyword>
<evidence type="ECO:0000313" key="2">
    <source>
        <dbReference type="EMBL" id="SBT25628.1"/>
    </source>
</evidence>
<dbReference type="AlphaFoldDB" id="A0A1C3K2H0"/>
<proteinExistence type="predicted"/>
<dbReference type="RefSeq" id="WP_157929706.1">
    <property type="nucleotide sequence ID" value="NZ_LT907988.1"/>
</dbReference>
<feature type="region of interest" description="Disordered" evidence="1">
    <location>
        <begin position="91"/>
        <end position="113"/>
    </location>
</feature>
<evidence type="ECO:0000313" key="3">
    <source>
        <dbReference type="EMBL" id="SOE47045.1"/>
    </source>
</evidence>
<name>A0A1C3K2H0_9BURK</name>
<dbReference type="EMBL" id="FLRC01000021">
    <property type="protein sequence ID" value="SBT25628.1"/>
    <property type="molecule type" value="Genomic_DNA"/>
</dbReference>
<evidence type="ECO:0000313" key="4">
    <source>
        <dbReference type="Proteomes" id="UP000078558"/>
    </source>
</evidence>
<protein>
    <submittedName>
        <fullName evidence="2">Uncharacterized protein</fullName>
    </submittedName>
</protein>